<feature type="transmembrane region" description="Helical" evidence="1">
    <location>
        <begin position="186"/>
        <end position="210"/>
    </location>
</feature>
<feature type="transmembrane region" description="Helical" evidence="1">
    <location>
        <begin position="76"/>
        <end position="96"/>
    </location>
</feature>
<keyword evidence="1" id="KW-0472">Membrane</keyword>
<gene>
    <name evidence="3" type="ORF">GCM10009839_69690</name>
</gene>
<feature type="transmembrane region" description="Helical" evidence="1">
    <location>
        <begin position="12"/>
        <end position="33"/>
    </location>
</feature>
<evidence type="ECO:0000259" key="2">
    <source>
        <dbReference type="Pfam" id="PF20182"/>
    </source>
</evidence>
<dbReference type="InterPro" id="IPR046675">
    <property type="entry name" value="DUF6545"/>
</dbReference>
<evidence type="ECO:0000256" key="1">
    <source>
        <dbReference type="SAM" id="Phobius"/>
    </source>
</evidence>
<name>A0ABP5GVX4_9ACTN</name>
<keyword evidence="4" id="KW-1185">Reference proteome</keyword>
<dbReference type="EMBL" id="BAAAQN010000054">
    <property type="protein sequence ID" value="GAA2052381.1"/>
    <property type="molecule type" value="Genomic_DNA"/>
</dbReference>
<proteinExistence type="predicted"/>
<organism evidence="3 4">
    <name type="scientific">Catenulispora yoronensis</name>
    <dbReference type="NCBI Taxonomy" id="450799"/>
    <lineage>
        <taxon>Bacteria</taxon>
        <taxon>Bacillati</taxon>
        <taxon>Actinomycetota</taxon>
        <taxon>Actinomycetes</taxon>
        <taxon>Catenulisporales</taxon>
        <taxon>Catenulisporaceae</taxon>
        <taxon>Catenulispora</taxon>
    </lineage>
</organism>
<dbReference type="Proteomes" id="UP001500751">
    <property type="component" value="Unassembled WGS sequence"/>
</dbReference>
<evidence type="ECO:0000313" key="3">
    <source>
        <dbReference type="EMBL" id="GAA2052381.1"/>
    </source>
</evidence>
<comment type="caution">
    <text evidence="3">The sequence shown here is derived from an EMBL/GenBank/DDBJ whole genome shotgun (WGS) entry which is preliminary data.</text>
</comment>
<keyword evidence="1" id="KW-1133">Transmembrane helix</keyword>
<reference evidence="4" key="1">
    <citation type="journal article" date="2019" name="Int. J. Syst. Evol. Microbiol.">
        <title>The Global Catalogue of Microorganisms (GCM) 10K type strain sequencing project: providing services to taxonomists for standard genome sequencing and annotation.</title>
        <authorList>
            <consortium name="The Broad Institute Genomics Platform"/>
            <consortium name="The Broad Institute Genome Sequencing Center for Infectious Disease"/>
            <person name="Wu L."/>
            <person name="Ma J."/>
        </authorList>
    </citation>
    <scope>NUCLEOTIDE SEQUENCE [LARGE SCALE GENOMIC DNA]</scope>
    <source>
        <strain evidence="4">JCM 16014</strain>
    </source>
</reference>
<feature type="domain" description="DUF6545" evidence="2">
    <location>
        <begin position="256"/>
        <end position="393"/>
    </location>
</feature>
<accession>A0ABP5GVX4</accession>
<feature type="transmembrane region" description="Helical" evidence="1">
    <location>
        <begin position="230"/>
        <end position="255"/>
    </location>
</feature>
<feature type="transmembrane region" description="Helical" evidence="1">
    <location>
        <begin position="116"/>
        <end position="135"/>
    </location>
</feature>
<protein>
    <recommendedName>
        <fullName evidence="2">DUF6545 domain-containing protein</fullName>
    </recommendedName>
</protein>
<feature type="transmembrane region" description="Helical" evidence="1">
    <location>
        <begin position="45"/>
        <end position="64"/>
    </location>
</feature>
<dbReference type="NCBIfam" id="NF042915">
    <property type="entry name" value="MAB_1171c_fam"/>
    <property type="match status" value="1"/>
</dbReference>
<dbReference type="Pfam" id="PF20182">
    <property type="entry name" value="DUF6545"/>
    <property type="match status" value="1"/>
</dbReference>
<evidence type="ECO:0000313" key="4">
    <source>
        <dbReference type="Proteomes" id="UP001500751"/>
    </source>
</evidence>
<dbReference type="RefSeq" id="WP_344669957.1">
    <property type="nucleotide sequence ID" value="NZ_BAAAQN010000054.1"/>
</dbReference>
<dbReference type="InterPro" id="IPR050039">
    <property type="entry name" value="MAB_1171c-like"/>
</dbReference>
<feature type="transmembrane region" description="Helical" evidence="1">
    <location>
        <begin position="155"/>
        <end position="174"/>
    </location>
</feature>
<keyword evidence="1" id="KW-0812">Transmembrane</keyword>
<sequence>MTCSEPVGEVGVGLSLVWLSILAVLWLVTLLLAAFPGRSPRRRPIALLFLFVSGAATLGGYGVRRWLDKATGLPDGAILAGHILGVAGVLTVLELVASLSRTTGAKQRILRTAQSLLLVDIILLVALFAAIPRQLDHPDFGCWHAQSVLVVSYEVLYQAALGTGLTVAIVLFRTRVRTVSKPLLRNASYMIISGFAVGLSYVAVRCLYLVTHAFALPYPFAGRFSFVPAVLLELMLGLFGLGTFILGFYRIGVFLRRLFRYHRLRPLWTLLDQAAPGYVLGPVRSTWADRLDIRGAEHRLYRRAIEIRDAQWELSKFSSPAMTERTIRETQNARHTPGHNAHLLSETLDLETARRAKLAGLPRTDTRPSQDSVTWSGGIDLDSESRALLAIQRLRQDPWVQETAEAIVLEAREVSSAANS</sequence>